<organism evidence="1 2">
    <name type="scientific">Portunus trituberculatus</name>
    <name type="common">Swimming crab</name>
    <name type="synonym">Neptunus trituberculatus</name>
    <dbReference type="NCBI Taxonomy" id="210409"/>
    <lineage>
        <taxon>Eukaryota</taxon>
        <taxon>Metazoa</taxon>
        <taxon>Ecdysozoa</taxon>
        <taxon>Arthropoda</taxon>
        <taxon>Crustacea</taxon>
        <taxon>Multicrustacea</taxon>
        <taxon>Malacostraca</taxon>
        <taxon>Eumalacostraca</taxon>
        <taxon>Eucarida</taxon>
        <taxon>Decapoda</taxon>
        <taxon>Pleocyemata</taxon>
        <taxon>Brachyura</taxon>
        <taxon>Eubrachyura</taxon>
        <taxon>Portunoidea</taxon>
        <taxon>Portunidae</taxon>
        <taxon>Portuninae</taxon>
        <taxon>Portunus</taxon>
    </lineage>
</organism>
<protein>
    <submittedName>
        <fullName evidence="1">Uncharacterized protein</fullName>
    </submittedName>
</protein>
<proteinExistence type="predicted"/>
<sequence length="102" mass="11365">MIIFLQYKIMLITPKRNQRLGAPAHRAPVISVHVLTEASKTGNVQVSGTESPALLRVAEWHSGLSIKPGTSSKHCAEELKCEVSSAWTLKLCTIHDHRKLRR</sequence>
<evidence type="ECO:0000313" key="1">
    <source>
        <dbReference type="EMBL" id="MPC19821.1"/>
    </source>
</evidence>
<gene>
    <name evidence="1" type="ORF">E2C01_012750</name>
</gene>
<reference evidence="1 2" key="1">
    <citation type="submission" date="2019-05" db="EMBL/GenBank/DDBJ databases">
        <title>Another draft genome of Portunus trituberculatus and its Hox gene families provides insights of decapod evolution.</title>
        <authorList>
            <person name="Jeong J.-H."/>
            <person name="Song I."/>
            <person name="Kim S."/>
            <person name="Choi T."/>
            <person name="Kim D."/>
            <person name="Ryu S."/>
            <person name="Kim W."/>
        </authorList>
    </citation>
    <scope>NUCLEOTIDE SEQUENCE [LARGE SCALE GENOMIC DNA]</scope>
    <source>
        <tissue evidence="1">Muscle</tissue>
    </source>
</reference>
<accession>A0A5B7DEI4</accession>
<dbReference type="Proteomes" id="UP000324222">
    <property type="component" value="Unassembled WGS sequence"/>
</dbReference>
<dbReference type="AlphaFoldDB" id="A0A5B7DEI4"/>
<comment type="caution">
    <text evidence="1">The sequence shown here is derived from an EMBL/GenBank/DDBJ whole genome shotgun (WGS) entry which is preliminary data.</text>
</comment>
<evidence type="ECO:0000313" key="2">
    <source>
        <dbReference type="Proteomes" id="UP000324222"/>
    </source>
</evidence>
<name>A0A5B7DEI4_PORTR</name>
<keyword evidence="2" id="KW-1185">Reference proteome</keyword>
<dbReference type="EMBL" id="VSRR010000807">
    <property type="protein sequence ID" value="MPC19821.1"/>
    <property type="molecule type" value="Genomic_DNA"/>
</dbReference>